<dbReference type="VEuPathDB" id="FungiDB:L203_01529"/>
<sequence length="230" mass="25915">MSAAASIPTPLEPTLYSLLPISLHTSVVSHLSLLSIHAEPYLLIERIYQTTNPVLQGQTRSLRFRSRRILAASLKGKGKEIERQEWVHDLAYISLPLRSAEYSEASVRAILELEIQDMSQTKEIEEFIKTLGFQHSHTYTLTGHLFHLPLPRPTRPPLTLHLSITRLSLLPEQVQEGPLSNEPYIVQLRPSRPVYAIAQPGDIRLQDTIALMQSITGQIDNLEWTTGSSL</sequence>
<reference evidence="1" key="3">
    <citation type="submission" date="2024-01" db="EMBL/GenBank/DDBJ databases">
        <authorList>
            <person name="Coelho M.A."/>
            <person name="David-Palma M."/>
            <person name="Shea T."/>
            <person name="Sun S."/>
            <person name="Cuomo C.A."/>
            <person name="Heitman J."/>
        </authorList>
    </citation>
    <scope>NUCLEOTIDE SEQUENCE</scope>
    <source>
        <strain evidence="1">CBS 7841</strain>
    </source>
</reference>
<gene>
    <name evidence="1" type="ORF">L203_103195</name>
</gene>
<name>A0A1E3IRU2_9TREE</name>
<dbReference type="OrthoDB" id="2591432at2759"/>
<protein>
    <submittedName>
        <fullName evidence="1">Uncharacterized protein</fullName>
    </submittedName>
</protein>
<dbReference type="Proteomes" id="UP000094043">
    <property type="component" value="Chromosome 3"/>
</dbReference>
<dbReference type="EMBL" id="CP143786">
    <property type="protein sequence ID" value="WVN87997.1"/>
    <property type="molecule type" value="Genomic_DNA"/>
</dbReference>
<proteinExistence type="predicted"/>
<organism evidence="1 2">
    <name type="scientific">Cryptococcus depauperatus CBS 7841</name>
    <dbReference type="NCBI Taxonomy" id="1295531"/>
    <lineage>
        <taxon>Eukaryota</taxon>
        <taxon>Fungi</taxon>
        <taxon>Dikarya</taxon>
        <taxon>Basidiomycota</taxon>
        <taxon>Agaricomycotina</taxon>
        <taxon>Tremellomycetes</taxon>
        <taxon>Tremellales</taxon>
        <taxon>Cryptococcaceae</taxon>
        <taxon>Cryptococcus</taxon>
    </lineage>
</organism>
<reference evidence="1" key="1">
    <citation type="submission" date="2016-06" db="EMBL/GenBank/DDBJ databases">
        <authorList>
            <person name="Cuomo C."/>
            <person name="Litvintseva A."/>
            <person name="Heitman J."/>
            <person name="Chen Y."/>
            <person name="Sun S."/>
            <person name="Springer D."/>
            <person name="Dromer F."/>
            <person name="Young S."/>
            <person name="Zeng Q."/>
            <person name="Chapman S."/>
            <person name="Gujja S."/>
            <person name="Saif S."/>
            <person name="Birren B."/>
        </authorList>
    </citation>
    <scope>NUCLEOTIDE SEQUENCE</scope>
    <source>
        <strain evidence="1">CBS 7841</strain>
    </source>
</reference>
<accession>A0A1E3IRU2</accession>
<dbReference type="GeneID" id="91087406"/>
<dbReference type="AlphaFoldDB" id="A0A1E3IRU2"/>
<keyword evidence="2" id="KW-1185">Reference proteome</keyword>
<evidence type="ECO:0000313" key="1">
    <source>
        <dbReference type="EMBL" id="WVN87997.1"/>
    </source>
</evidence>
<reference evidence="1" key="2">
    <citation type="journal article" date="2022" name="Elife">
        <title>Obligate sexual reproduction of a homothallic fungus closely related to the Cryptococcus pathogenic species complex.</title>
        <authorList>
            <person name="Passer A.R."/>
            <person name="Clancey S.A."/>
            <person name="Shea T."/>
            <person name="David-Palma M."/>
            <person name="Averette A.F."/>
            <person name="Boekhout T."/>
            <person name="Porcel B.M."/>
            <person name="Nowrousian M."/>
            <person name="Cuomo C.A."/>
            <person name="Sun S."/>
            <person name="Heitman J."/>
            <person name="Coelho M.A."/>
        </authorList>
    </citation>
    <scope>NUCLEOTIDE SEQUENCE</scope>
    <source>
        <strain evidence="1">CBS 7841</strain>
    </source>
</reference>
<dbReference type="RefSeq" id="XP_066068697.1">
    <property type="nucleotide sequence ID" value="XM_066212600.1"/>
</dbReference>
<dbReference type="KEGG" id="cdep:91087406"/>
<evidence type="ECO:0000313" key="2">
    <source>
        <dbReference type="Proteomes" id="UP000094043"/>
    </source>
</evidence>
<dbReference type="Gene3D" id="2.40.320.10">
    <property type="entry name" value="Hypothetical Protein Pfu-838710-001"/>
    <property type="match status" value="1"/>
</dbReference>